<keyword evidence="4" id="KW-0472">Membrane</keyword>
<dbReference type="EMBL" id="QOQW01000010">
    <property type="protein sequence ID" value="RCK79750.1"/>
    <property type="molecule type" value="Genomic_DNA"/>
</dbReference>
<dbReference type="InterPro" id="IPR039901">
    <property type="entry name" value="Kdotransferase"/>
</dbReference>
<dbReference type="Gene3D" id="3.40.50.11720">
    <property type="entry name" value="3-Deoxy-D-manno-octulosonic-acid transferase, N-terminal domain"/>
    <property type="match status" value="1"/>
</dbReference>
<feature type="site" description="Transition state stabilizer" evidence="3">
    <location>
        <position position="128"/>
    </location>
</feature>
<proteinExistence type="inferred from homology"/>
<comment type="pathway">
    <text evidence="4">Bacterial outer membrane biogenesis; LPS core biosynthesis.</text>
</comment>
<comment type="subcellular location">
    <subcellularLocation>
        <location evidence="4">Cell membrane</location>
    </subcellularLocation>
</comment>
<evidence type="ECO:0000256" key="4">
    <source>
        <dbReference type="RuleBase" id="RU365103"/>
    </source>
</evidence>
<feature type="domain" description="3-deoxy-D-manno-octulosonic-acid transferase N-terminal" evidence="5">
    <location>
        <begin position="45"/>
        <end position="209"/>
    </location>
</feature>
<evidence type="ECO:0000256" key="1">
    <source>
        <dbReference type="ARBA" id="ARBA00022679"/>
    </source>
</evidence>
<dbReference type="GO" id="GO:0005886">
    <property type="term" value="C:plasma membrane"/>
    <property type="evidence" value="ECO:0007669"/>
    <property type="project" value="UniProtKB-SubCell"/>
</dbReference>
<dbReference type="EC" id="2.4.99.12" evidence="4"/>
<name>A0A367ZNY0_9BACT</name>
<dbReference type="GO" id="GO:0009244">
    <property type="term" value="P:lipopolysaccharide core region biosynthetic process"/>
    <property type="evidence" value="ECO:0007669"/>
    <property type="project" value="UniProtKB-UniRule"/>
</dbReference>
<evidence type="ECO:0000256" key="3">
    <source>
        <dbReference type="PIRSR" id="PIRSR639901-2"/>
    </source>
</evidence>
<organism evidence="6 7">
    <name type="scientific">Candidatus Ozemobacter sibiricus</name>
    <dbReference type="NCBI Taxonomy" id="2268124"/>
    <lineage>
        <taxon>Bacteria</taxon>
        <taxon>Candidatus Ozemobacteria</taxon>
        <taxon>Candidatus Ozemobacterales</taxon>
        <taxon>Candidatus Ozemobacteraceae</taxon>
        <taxon>Candidatus Ozemobacter</taxon>
    </lineage>
</organism>
<dbReference type="GO" id="GO:0043842">
    <property type="term" value="F:Kdo transferase activity"/>
    <property type="evidence" value="ECO:0007669"/>
    <property type="project" value="UniProtKB-EC"/>
</dbReference>
<feature type="active site" description="Proton acceptor" evidence="2">
    <location>
        <position position="59"/>
    </location>
</feature>
<dbReference type="InterPro" id="IPR007507">
    <property type="entry name" value="Glycos_transf_N"/>
</dbReference>
<reference evidence="6 7" key="1">
    <citation type="submission" date="2018-05" db="EMBL/GenBank/DDBJ databases">
        <title>A metagenomic window into the 2 km-deep terrestrial subsurface aquifer revealed taxonomically and functionally diverse microbial community comprising novel uncultured bacterial lineages.</title>
        <authorList>
            <person name="Kadnikov V.V."/>
            <person name="Mardanov A.V."/>
            <person name="Beletsky A.V."/>
            <person name="Banks D."/>
            <person name="Pimenov N.V."/>
            <person name="Frank Y.A."/>
            <person name="Karnachuk O.V."/>
            <person name="Ravin N.V."/>
        </authorList>
    </citation>
    <scope>NUCLEOTIDE SEQUENCE [LARGE SCALE GENOMIC DNA]</scope>
    <source>
        <strain evidence="6">BY5</strain>
    </source>
</reference>
<dbReference type="SUPFAM" id="SSF53756">
    <property type="entry name" value="UDP-Glycosyltransferase/glycogen phosphorylase"/>
    <property type="match status" value="1"/>
</dbReference>
<accession>A0A367ZNY0</accession>
<dbReference type="InterPro" id="IPR038107">
    <property type="entry name" value="Glycos_transf_N_sf"/>
</dbReference>
<dbReference type="UniPathway" id="UPA00958"/>
<gene>
    <name evidence="6" type="ORF">OZSIB_3904</name>
</gene>
<dbReference type="Gene3D" id="3.40.50.2000">
    <property type="entry name" value="Glycogen Phosphorylase B"/>
    <property type="match status" value="1"/>
</dbReference>
<dbReference type="AlphaFoldDB" id="A0A367ZNY0"/>
<keyword evidence="4" id="KW-0448">Lipopolysaccharide biosynthesis</keyword>
<dbReference type="Pfam" id="PF04413">
    <property type="entry name" value="Glycos_transf_N"/>
    <property type="match status" value="1"/>
</dbReference>
<evidence type="ECO:0000313" key="7">
    <source>
        <dbReference type="Proteomes" id="UP000252355"/>
    </source>
</evidence>
<protein>
    <recommendedName>
        <fullName evidence="4">3-deoxy-D-manno-octulosonic acid transferase</fullName>
        <shortName evidence="4">Kdo transferase</shortName>
        <ecNumber evidence="4">2.4.99.12</ecNumber>
    </recommendedName>
    <alternativeName>
        <fullName evidence="4">Lipid IV(A) 3-deoxy-D-manno-octulosonic acid transferase</fullName>
    </alternativeName>
</protein>
<comment type="function">
    <text evidence="4">Involved in lipopolysaccharide (LPS) biosynthesis. Catalyzes the transfer of 3-deoxy-D-manno-octulosonate (Kdo) residue(s) from CMP-Kdo to lipid IV(A), the tetraacyldisaccharide-1,4'-bisphosphate precursor of lipid A.</text>
</comment>
<comment type="similarity">
    <text evidence="4">Belongs to the glycosyltransferase group 1 family.</text>
</comment>
<dbReference type="Proteomes" id="UP000252355">
    <property type="component" value="Unassembled WGS sequence"/>
</dbReference>
<keyword evidence="4" id="KW-1003">Cell membrane</keyword>
<keyword evidence="1 4" id="KW-0808">Transferase</keyword>
<evidence type="ECO:0000313" key="6">
    <source>
        <dbReference type="EMBL" id="RCK79750.1"/>
    </source>
</evidence>
<comment type="caution">
    <text evidence="6">The sequence shown here is derived from an EMBL/GenBank/DDBJ whole genome shotgun (WGS) entry which is preliminary data.</text>
</comment>
<dbReference type="GO" id="GO:0009245">
    <property type="term" value="P:lipid A biosynthetic process"/>
    <property type="evidence" value="ECO:0007669"/>
    <property type="project" value="TreeGrafter"/>
</dbReference>
<sequence length="420" mass="46741">MAFSLNGYEWLLRGVVELLDLFPPRRLEKEEIHLRKGGYEPPAPIEQGTIWVHGASLGEVITLRPFLNQLSRVVGKDRLVASATTMDGYRRLVDDGLCGHATLLPIELPEYLGPFLTRMKPRLLLISETEIWPLLLATLGRRGIPYGIINARINERTVRFMRLLRPLFQEAIDHLAFVYPQDQVYARRFQRLGVPAARITPLGCFKYDIEPGPCDVAALRVKYGIPPGRQVWCFGSTHAGEEKLILEALDPLWKGLNVTVVIAPRKIDRVAEIERSLQQRHLDVARLSDRRRPASHLLLVDSLGVLRELYAISSLAFVGGSLVEHGGHNLMEPAAYAVPIVTGPHTWNFPSEREALREAGALFEVTDAASLRQVLAEAVVDPARFLAAGRQARAVLDRMAGASRRTVAALRQSGYLADAA</sequence>
<evidence type="ECO:0000256" key="2">
    <source>
        <dbReference type="PIRSR" id="PIRSR639901-1"/>
    </source>
</evidence>
<evidence type="ECO:0000259" key="5">
    <source>
        <dbReference type="Pfam" id="PF04413"/>
    </source>
</evidence>
<comment type="catalytic activity">
    <reaction evidence="4">
        <text>lipid IVA (E. coli) + CMP-3-deoxy-beta-D-manno-octulosonate = alpha-Kdo-(2-&gt;6)-lipid IVA (E. coli) + CMP + H(+)</text>
        <dbReference type="Rhea" id="RHEA:28066"/>
        <dbReference type="ChEBI" id="CHEBI:15378"/>
        <dbReference type="ChEBI" id="CHEBI:58603"/>
        <dbReference type="ChEBI" id="CHEBI:60364"/>
        <dbReference type="ChEBI" id="CHEBI:60377"/>
        <dbReference type="ChEBI" id="CHEBI:85987"/>
        <dbReference type="EC" id="2.4.99.12"/>
    </reaction>
</comment>
<dbReference type="PANTHER" id="PTHR42755:SF1">
    <property type="entry name" value="3-DEOXY-D-MANNO-OCTULOSONIC ACID TRANSFERASE, MITOCHONDRIAL-RELATED"/>
    <property type="match status" value="1"/>
</dbReference>
<dbReference type="PANTHER" id="PTHR42755">
    <property type="entry name" value="3-DEOXY-MANNO-OCTULOSONATE CYTIDYLYLTRANSFERASE"/>
    <property type="match status" value="1"/>
</dbReference>
<feature type="site" description="Transition state stabilizer" evidence="3">
    <location>
        <position position="206"/>
    </location>
</feature>